<dbReference type="AlphaFoldDB" id="A0A4Z1JYW7"/>
<proteinExistence type="predicted"/>
<evidence type="ECO:0000313" key="3">
    <source>
        <dbReference type="Proteomes" id="UP000297229"/>
    </source>
</evidence>
<organism evidence="2 3">
    <name type="scientific">Botrytis elliptica</name>
    <dbReference type="NCBI Taxonomy" id="278938"/>
    <lineage>
        <taxon>Eukaryota</taxon>
        <taxon>Fungi</taxon>
        <taxon>Dikarya</taxon>
        <taxon>Ascomycota</taxon>
        <taxon>Pezizomycotina</taxon>
        <taxon>Leotiomycetes</taxon>
        <taxon>Helotiales</taxon>
        <taxon>Sclerotiniaceae</taxon>
        <taxon>Botrytis</taxon>
    </lineage>
</organism>
<gene>
    <name evidence="2" type="ORF">BELL_0132g00070</name>
</gene>
<reference evidence="2 3" key="1">
    <citation type="submission" date="2017-12" db="EMBL/GenBank/DDBJ databases">
        <title>Comparative genomics of Botrytis spp.</title>
        <authorList>
            <person name="Valero-Jimenez C.A."/>
            <person name="Tapia P."/>
            <person name="Veloso J."/>
            <person name="Silva-Moreno E."/>
            <person name="Staats M."/>
            <person name="Valdes J.H."/>
            <person name="Van Kan J.A.L."/>
        </authorList>
    </citation>
    <scope>NUCLEOTIDE SEQUENCE [LARGE SCALE GENOMIC DNA]</scope>
    <source>
        <strain evidence="2 3">Be9601</strain>
    </source>
</reference>
<name>A0A4Z1JYW7_9HELO</name>
<feature type="compositionally biased region" description="Basic and acidic residues" evidence="1">
    <location>
        <begin position="76"/>
        <end position="89"/>
    </location>
</feature>
<evidence type="ECO:0000256" key="1">
    <source>
        <dbReference type="SAM" id="MobiDB-lite"/>
    </source>
</evidence>
<evidence type="ECO:0000313" key="2">
    <source>
        <dbReference type="EMBL" id="TGO76890.1"/>
    </source>
</evidence>
<accession>A0A4Z1JYW7</accession>
<sequence length="292" mass="32495">MTIRRMHCQMFGKVIENTRVAKDGKDIQRPGPRMERQALRATFRSPYPGDDLVSSGKKPAMEEDSLDIDKSLSLPPKDDTPMISEKEPEPEIAPKLPENSNENDSESGMSEGLLEKFPHFFHLDEDLPIPERSQPISEDTIQYDSTTESERNRAKLALLTFFSSPSNKRGKLRITKKDGGLEILKNCWSQDVSGIQLNVDTVDDIMERFFSETNQYVTLMISRGTTQSHGIKIELQGLKKSEPAAECSSVDISGLSLDMCITLRLKPSSIFGGACVSIKNGMAFNCGSRVGM</sequence>
<dbReference type="Proteomes" id="UP000297229">
    <property type="component" value="Unassembled WGS sequence"/>
</dbReference>
<feature type="region of interest" description="Disordered" evidence="1">
    <location>
        <begin position="24"/>
        <end position="110"/>
    </location>
</feature>
<feature type="compositionally biased region" description="Polar residues" evidence="1">
    <location>
        <begin position="98"/>
        <end position="108"/>
    </location>
</feature>
<feature type="compositionally biased region" description="Basic and acidic residues" evidence="1">
    <location>
        <begin position="24"/>
        <end position="38"/>
    </location>
</feature>
<keyword evidence="3" id="KW-1185">Reference proteome</keyword>
<protein>
    <submittedName>
        <fullName evidence="2">Uncharacterized protein</fullName>
    </submittedName>
</protein>
<comment type="caution">
    <text evidence="2">The sequence shown here is derived from an EMBL/GenBank/DDBJ whole genome shotgun (WGS) entry which is preliminary data.</text>
</comment>
<dbReference type="EMBL" id="PQXM01000131">
    <property type="protein sequence ID" value="TGO76890.1"/>
    <property type="molecule type" value="Genomic_DNA"/>
</dbReference>